<dbReference type="AlphaFoldDB" id="A0A2S7VDV8"/>
<evidence type="ECO:0000313" key="2">
    <source>
        <dbReference type="EMBL" id="PQJ59711.1"/>
    </source>
</evidence>
<proteinExistence type="predicted"/>
<gene>
    <name evidence="2" type="ORF">BTO10_09865</name>
</gene>
<evidence type="ECO:0000313" key="3">
    <source>
        <dbReference type="Proteomes" id="UP000238707"/>
    </source>
</evidence>
<sequence length="326" mass="37638">MDAFIKVLKSEESGYTKDTPGERGEYIRIFKNSWHLFPPLSKTKFNDTKILKFYTKDHHSIALNIVYNNAKYFLHLGLKRDHDEVRIYRNKSIDNLLSLDRHVIVVIIKLSDDEYYIESIQKTDIDYLDFESIAKECLKNGKVDTEKLRLTKRFSDLSNVKKTDTEIENIAEIVKSTTEHITKGNKARTQQKHHPDDPAGIFSSLIKNQTEFARFIREIYDNKCAIRGTSLIEGQHVGLEAAHIKSASHKGPLLPSNGILMSSDLHKCFDQGFFGLNDDNEIIISSTVPKTSVLYQYKGLKIKPKDPICSPFHEYNRHHRSEHKLF</sequence>
<dbReference type="InterPro" id="IPR003615">
    <property type="entry name" value="HNH_nuc"/>
</dbReference>
<dbReference type="Proteomes" id="UP000238707">
    <property type="component" value="Unassembled WGS sequence"/>
</dbReference>
<keyword evidence="3" id="KW-1185">Reference proteome</keyword>
<name>A0A2S7VDV8_9VIBR</name>
<protein>
    <recommendedName>
        <fullName evidence="1">HNH nuclease domain-containing protein</fullName>
    </recommendedName>
</protein>
<reference evidence="2 3" key="1">
    <citation type="submission" date="2016-12" db="EMBL/GenBank/DDBJ databases">
        <title>Diversity of luminous bacteria.</title>
        <authorList>
            <person name="Yoshizawa S."/>
            <person name="Kogure K."/>
        </authorList>
    </citation>
    <scope>NUCLEOTIDE SEQUENCE [LARGE SCALE GENOMIC DNA]</scope>
    <source>
        <strain evidence="2 3">LC2-408</strain>
    </source>
</reference>
<dbReference type="Pfam" id="PF13391">
    <property type="entry name" value="HNH_2"/>
    <property type="match status" value="1"/>
</dbReference>
<dbReference type="RefSeq" id="WP_105024429.1">
    <property type="nucleotide sequence ID" value="NZ_MSCI01000002.1"/>
</dbReference>
<dbReference type="EMBL" id="MSCI01000002">
    <property type="protein sequence ID" value="PQJ59711.1"/>
    <property type="molecule type" value="Genomic_DNA"/>
</dbReference>
<organism evidence="2 3">
    <name type="scientific">Vibrio chagasii</name>
    <dbReference type="NCBI Taxonomy" id="170679"/>
    <lineage>
        <taxon>Bacteria</taxon>
        <taxon>Pseudomonadati</taxon>
        <taxon>Pseudomonadota</taxon>
        <taxon>Gammaproteobacteria</taxon>
        <taxon>Vibrionales</taxon>
        <taxon>Vibrionaceae</taxon>
        <taxon>Vibrio</taxon>
    </lineage>
</organism>
<feature type="domain" description="HNH nuclease" evidence="1">
    <location>
        <begin position="224"/>
        <end position="277"/>
    </location>
</feature>
<evidence type="ECO:0000259" key="1">
    <source>
        <dbReference type="Pfam" id="PF13391"/>
    </source>
</evidence>
<accession>A0A2S7VDV8</accession>
<comment type="caution">
    <text evidence="2">The sequence shown here is derived from an EMBL/GenBank/DDBJ whole genome shotgun (WGS) entry which is preliminary data.</text>
</comment>